<dbReference type="InterPro" id="IPR050194">
    <property type="entry name" value="Glycosyltransferase_grp1"/>
</dbReference>
<dbReference type="RefSeq" id="WP_129206550.1">
    <property type="nucleotide sequence ID" value="NZ_BMGU01000001.1"/>
</dbReference>
<evidence type="ECO:0000259" key="1">
    <source>
        <dbReference type="Pfam" id="PF00534"/>
    </source>
</evidence>
<gene>
    <name evidence="2" type="ORF">ESZ00_02110</name>
</gene>
<reference evidence="2 3" key="1">
    <citation type="journal article" date="2016" name="Int. J. Syst. Evol. Microbiol.">
        <title>Acidipila dinghuensis sp. nov., an acidobacterium isolated from forest soil.</title>
        <authorList>
            <person name="Jiang Y.W."/>
            <person name="Wang J."/>
            <person name="Chen M.H."/>
            <person name="Lv Y.Y."/>
            <person name="Qiu L.H."/>
        </authorList>
    </citation>
    <scope>NUCLEOTIDE SEQUENCE [LARGE SCALE GENOMIC DNA]</scope>
    <source>
        <strain evidence="2 3">DHOF10</strain>
    </source>
</reference>
<dbReference type="PANTHER" id="PTHR45947:SF3">
    <property type="entry name" value="SULFOQUINOVOSYL TRANSFERASE SQD2"/>
    <property type="match status" value="1"/>
</dbReference>
<feature type="domain" description="Glycosyl transferase family 1" evidence="1">
    <location>
        <begin position="228"/>
        <end position="387"/>
    </location>
</feature>
<comment type="caution">
    <text evidence="2">The sequence shown here is derived from an EMBL/GenBank/DDBJ whole genome shotgun (WGS) entry which is preliminary data.</text>
</comment>
<protein>
    <submittedName>
        <fullName evidence="2">Glycosyltransferase</fullName>
    </submittedName>
</protein>
<evidence type="ECO:0000313" key="2">
    <source>
        <dbReference type="EMBL" id="RXS96767.1"/>
    </source>
</evidence>
<dbReference type="PANTHER" id="PTHR45947">
    <property type="entry name" value="SULFOQUINOVOSYL TRANSFERASE SQD2"/>
    <property type="match status" value="1"/>
</dbReference>
<accession>A0A4Q1SHD4</accession>
<keyword evidence="3" id="KW-1185">Reference proteome</keyword>
<name>A0A4Q1SHD4_9BACT</name>
<dbReference type="CDD" id="cd03801">
    <property type="entry name" value="GT4_PimA-like"/>
    <property type="match status" value="1"/>
</dbReference>
<organism evidence="2 3">
    <name type="scientific">Silvibacterium dinghuense</name>
    <dbReference type="NCBI Taxonomy" id="1560006"/>
    <lineage>
        <taxon>Bacteria</taxon>
        <taxon>Pseudomonadati</taxon>
        <taxon>Acidobacteriota</taxon>
        <taxon>Terriglobia</taxon>
        <taxon>Terriglobales</taxon>
        <taxon>Acidobacteriaceae</taxon>
        <taxon>Silvibacterium</taxon>
    </lineage>
</organism>
<evidence type="ECO:0000313" key="3">
    <source>
        <dbReference type="Proteomes" id="UP000290253"/>
    </source>
</evidence>
<dbReference type="Proteomes" id="UP000290253">
    <property type="component" value="Unassembled WGS sequence"/>
</dbReference>
<dbReference type="AlphaFoldDB" id="A0A4Q1SHD4"/>
<proteinExistence type="predicted"/>
<dbReference type="SUPFAM" id="SSF53756">
    <property type="entry name" value="UDP-Glycosyltransferase/glycogen phosphorylase"/>
    <property type="match status" value="1"/>
</dbReference>
<dbReference type="Pfam" id="PF00534">
    <property type="entry name" value="Glycos_transf_1"/>
    <property type="match status" value="1"/>
</dbReference>
<dbReference type="EMBL" id="SDMK01000001">
    <property type="protein sequence ID" value="RXS96767.1"/>
    <property type="molecule type" value="Genomic_DNA"/>
</dbReference>
<dbReference type="OrthoDB" id="118340at2"/>
<dbReference type="Gene3D" id="3.40.50.2000">
    <property type="entry name" value="Glycogen Phosphorylase B"/>
    <property type="match status" value="2"/>
</dbReference>
<dbReference type="InterPro" id="IPR001296">
    <property type="entry name" value="Glyco_trans_1"/>
</dbReference>
<keyword evidence="2" id="KW-0808">Transferase</keyword>
<dbReference type="GO" id="GO:0016757">
    <property type="term" value="F:glycosyltransferase activity"/>
    <property type="evidence" value="ECO:0007669"/>
    <property type="project" value="InterPro"/>
</dbReference>
<sequence>MRVCIVAEHASYQFGGEAVLPLHFFAGLRARNIDTWLVVHARTRPELLSVFPQDHDRIRFVEDAWFHKLLFRLSRFLPRRISEASIGLLSQLTTQYLARRIVRDLVANESIDVVHQPIPVSPRFPSLMYGLGARVVIGPMNGGMDYPAAFRHEESAFTRVAIDLGRHLSNFVHAWLPGKTRAELLLVANERTRLALPAGVRGQVITLQENGVHLQTWSANEGRGAQVEEPRKARFAFIGRLVDWKGLDMAIEALSRVPEGELIVIGDGAMRTAWQHFAEKLGIMDRVTFTGWLPQSECAPFLHSSLALVLPSIYECGGAVVLEAMASGVPVIATRWGGPADYLDRSCGFLVDPSSREAVVQGFAEAMRQLIAQPELRDQLGAKGRQRVEQHFDWQKKIDRILEIYQRAVATPR</sequence>